<evidence type="ECO:0000256" key="3">
    <source>
        <dbReference type="ARBA" id="ARBA00047806"/>
    </source>
</evidence>
<comment type="catalytic activity">
    <reaction evidence="3">
        <text>L-methionyl-[protein] + [thioredoxin]-disulfide + H2O = L-methionyl-(S)-S-oxide-[protein] + [thioredoxin]-dithiol</text>
        <dbReference type="Rhea" id="RHEA:14217"/>
        <dbReference type="Rhea" id="RHEA-COMP:10698"/>
        <dbReference type="Rhea" id="RHEA-COMP:10700"/>
        <dbReference type="Rhea" id="RHEA-COMP:12313"/>
        <dbReference type="Rhea" id="RHEA-COMP:12315"/>
        <dbReference type="ChEBI" id="CHEBI:15377"/>
        <dbReference type="ChEBI" id="CHEBI:16044"/>
        <dbReference type="ChEBI" id="CHEBI:29950"/>
        <dbReference type="ChEBI" id="CHEBI:44120"/>
        <dbReference type="ChEBI" id="CHEBI:50058"/>
        <dbReference type="EC" id="1.8.4.11"/>
    </reaction>
</comment>
<dbReference type="Pfam" id="PF01625">
    <property type="entry name" value="PMSR"/>
    <property type="match status" value="1"/>
</dbReference>
<keyword evidence="7" id="KW-1185">Reference proteome</keyword>
<dbReference type="PANTHER" id="PTHR42799:SF2">
    <property type="entry name" value="MITOCHONDRIAL PEPTIDE METHIONINE SULFOXIDE REDUCTASE"/>
    <property type="match status" value="1"/>
</dbReference>
<comment type="caution">
    <text evidence="6">The sequence shown here is derived from an EMBL/GenBank/DDBJ whole genome shotgun (WGS) entry which is preliminary data.</text>
</comment>
<proteinExistence type="predicted"/>
<organism evidence="6 7">
    <name type="scientific">Neisseria iguanae</name>
    <dbReference type="NCBI Taxonomy" id="90242"/>
    <lineage>
        <taxon>Bacteria</taxon>
        <taxon>Pseudomonadati</taxon>
        <taxon>Pseudomonadota</taxon>
        <taxon>Betaproteobacteria</taxon>
        <taxon>Neisseriales</taxon>
        <taxon>Neisseriaceae</taxon>
        <taxon>Neisseria</taxon>
    </lineage>
</organism>
<evidence type="ECO:0000256" key="1">
    <source>
        <dbReference type="ARBA" id="ARBA00012502"/>
    </source>
</evidence>
<dbReference type="InterPro" id="IPR050162">
    <property type="entry name" value="MsrA_MetSO_reductase"/>
</dbReference>
<name>A0A2P7TXV3_9NEIS</name>
<dbReference type="OrthoDB" id="4174719at2"/>
<dbReference type="EMBL" id="PXYY01000095">
    <property type="protein sequence ID" value="PSJ79552.1"/>
    <property type="molecule type" value="Genomic_DNA"/>
</dbReference>
<dbReference type="Gene3D" id="3.30.1060.10">
    <property type="entry name" value="Peptide methionine sulphoxide reductase MsrA"/>
    <property type="match status" value="1"/>
</dbReference>
<evidence type="ECO:0000256" key="2">
    <source>
        <dbReference type="ARBA" id="ARBA00023002"/>
    </source>
</evidence>
<dbReference type="SUPFAM" id="SSF55068">
    <property type="entry name" value="Peptide methionine sulfoxide reductase"/>
    <property type="match status" value="1"/>
</dbReference>
<dbReference type="Proteomes" id="UP000241868">
    <property type="component" value="Unassembled WGS sequence"/>
</dbReference>
<protein>
    <recommendedName>
        <fullName evidence="1">peptide-methionine (S)-S-oxide reductase</fullName>
        <ecNumber evidence="1">1.8.4.11</ecNumber>
    </recommendedName>
</protein>
<gene>
    <name evidence="6" type="ORF">C7N83_11545</name>
</gene>
<dbReference type="RefSeq" id="WP_106742816.1">
    <property type="nucleotide sequence ID" value="NZ_PXYY01000095.1"/>
</dbReference>
<feature type="domain" description="Peptide methionine sulphoxide reductase MsrA" evidence="5">
    <location>
        <begin position="6"/>
        <end position="58"/>
    </location>
</feature>
<dbReference type="GO" id="GO:0008113">
    <property type="term" value="F:peptide-methionine (S)-S-oxide reductase activity"/>
    <property type="evidence" value="ECO:0007669"/>
    <property type="project" value="UniProtKB-EC"/>
</dbReference>
<reference evidence="6 7" key="1">
    <citation type="submission" date="2018-03" db="EMBL/GenBank/DDBJ databases">
        <title>Neisseria weixii sp. nov., isolated from the intestinal contents of Tibetan Plateau pika (Ochotona curzoniae) in Yushu, Qinghai Province, China.</title>
        <authorList>
            <person name="Gui Z."/>
        </authorList>
    </citation>
    <scope>NUCLEOTIDE SEQUENCE [LARGE SCALE GENOMIC DNA]</scope>
    <source>
        <strain evidence="6 7">ATCC 51483</strain>
    </source>
</reference>
<dbReference type="InterPro" id="IPR036509">
    <property type="entry name" value="Met_Sox_Rdtase_MsrA_sf"/>
</dbReference>
<dbReference type="GO" id="GO:0005737">
    <property type="term" value="C:cytoplasm"/>
    <property type="evidence" value="ECO:0007669"/>
    <property type="project" value="TreeGrafter"/>
</dbReference>
<evidence type="ECO:0000256" key="4">
    <source>
        <dbReference type="ARBA" id="ARBA00048782"/>
    </source>
</evidence>
<dbReference type="AlphaFoldDB" id="A0A2P7TXV3"/>
<dbReference type="InterPro" id="IPR002569">
    <property type="entry name" value="Met_Sox_Rdtase_MsrA_dom"/>
</dbReference>
<accession>A0A2P7TXV3</accession>
<dbReference type="EC" id="1.8.4.11" evidence="1"/>
<comment type="catalytic activity">
    <reaction evidence="4">
        <text>[thioredoxin]-disulfide + L-methionine + H2O = L-methionine (S)-S-oxide + [thioredoxin]-dithiol</text>
        <dbReference type="Rhea" id="RHEA:19993"/>
        <dbReference type="Rhea" id="RHEA-COMP:10698"/>
        <dbReference type="Rhea" id="RHEA-COMP:10700"/>
        <dbReference type="ChEBI" id="CHEBI:15377"/>
        <dbReference type="ChEBI" id="CHEBI:29950"/>
        <dbReference type="ChEBI" id="CHEBI:50058"/>
        <dbReference type="ChEBI" id="CHEBI:57844"/>
        <dbReference type="ChEBI" id="CHEBI:58772"/>
        <dbReference type="EC" id="1.8.4.11"/>
    </reaction>
</comment>
<keyword evidence="2" id="KW-0560">Oxidoreductase</keyword>
<evidence type="ECO:0000313" key="6">
    <source>
        <dbReference type="EMBL" id="PSJ79552.1"/>
    </source>
</evidence>
<dbReference type="PANTHER" id="PTHR42799">
    <property type="entry name" value="MITOCHONDRIAL PEPTIDE METHIONINE SULFOXIDE REDUCTASE"/>
    <property type="match status" value="1"/>
</dbReference>
<dbReference type="GO" id="GO:0034599">
    <property type="term" value="P:cellular response to oxidative stress"/>
    <property type="evidence" value="ECO:0007669"/>
    <property type="project" value="TreeGrafter"/>
</dbReference>
<sequence>MTLAQTICLAGGCFWGIEAYFRRIHSVSEAVSGYANSCTENPSYEDICHRNTGHAETI</sequence>
<evidence type="ECO:0000313" key="7">
    <source>
        <dbReference type="Proteomes" id="UP000241868"/>
    </source>
</evidence>
<evidence type="ECO:0000259" key="5">
    <source>
        <dbReference type="Pfam" id="PF01625"/>
    </source>
</evidence>